<keyword evidence="3" id="KW-0812">Transmembrane</keyword>
<accession>A0A238D6R7</accession>
<reference evidence="5 6" key="1">
    <citation type="submission" date="2016-06" db="EMBL/GenBank/DDBJ databases">
        <authorList>
            <person name="Kjaerup R.B."/>
            <person name="Dalgaard T.S."/>
            <person name="Juul-Madsen H.R."/>
        </authorList>
    </citation>
    <scope>NUCLEOTIDE SEQUENCE [LARGE SCALE GENOMIC DNA]</scope>
    <source>
        <strain evidence="5 6">DSM 16361</strain>
    </source>
</reference>
<dbReference type="Pfam" id="PF02719">
    <property type="entry name" value="Polysacc_synt_2"/>
    <property type="match status" value="1"/>
</dbReference>
<feature type="transmembrane region" description="Helical" evidence="3">
    <location>
        <begin position="49"/>
        <end position="71"/>
    </location>
</feature>
<evidence type="ECO:0000313" key="5">
    <source>
        <dbReference type="EMBL" id="SBP89006.1"/>
    </source>
</evidence>
<proteinExistence type="inferred from homology"/>
<dbReference type="PANTHER" id="PTHR43318:SF1">
    <property type="entry name" value="POLYSACCHARIDE BIOSYNTHESIS PROTEIN EPSC-RELATED"/>
    <property type="match status" value="1"/>
</dbReference>
<dbReference type="Gene3D" id="3.40.50.720">
    <property type="entry name" value="NAD(P)-binding Rossmann-like Domain"/>
    <property type="match status" value="2"/>
</dbReference>
<keyword evidence="3" id="KW-1133">Transmembrane helix</keyword>
<feature type="transmembrane region" description="Helical" evidence="3">
    <location>
        <begin position="20"/>
        <end position="37"/>
    </location>
</feature>
<name>A0A238D6R7_THIDL</name>
<comment type="similarity">
    <text evidence="1">Belongs to the polysaccharide synthase family.</text>
</comment>
<dbReference type="AlphaFoldDB" id="A0A238D6R7"/>
<keyword evidence="6" id="KW-1185">Reference proteome</keyword>
<feature type="domain" description="Polysaccharide biosynthesis protein CapD-like" evidence="4">
    <location>
        <begin position="291"/>
        <end position="573"/>
    </location>
</feature>
<dbReference type="RefSeq" id="WP_094161230.1">
    <property type="nucleotide sequence ID" value="NZ_LT592171.1"/>
</dbReference>
<gene>
    <name evidence="5" type="ORF">THIARS_70626</name>
</gene>
<feature type="region of interest" description="Disordered" evidence="2">
    <location>
        <begin position="627"/>
        <end position="658"/>
    </location>
</feature>
<protein>
    <submittedName>
        <fullName evidence="5">Putative dTDP-glucose-4,6-dehydratase/UDP-glucose 4-epimerase (WeeK) (WbpM)</fullName>
        <ecNumber evidence="5">5.1.3.2</ecNumber>
    </submittedName>
</protein>
<feature type="transmembrane region" description="Helical" evidence="3">
    <location>
        <begin position="112"/>
        <end position="132"/>
    </location>
</feature>
<dbReference type="InterPro" id="IPR003869">
    <property type="entry name" value="Polysac_CapD-like"/>
</dbReference>
<dbReference type="GO" id="GO:0003978">
    <property type="term" value="F:UDP-glucose 4-epimerase activity"/>
    <property type="evidence" value="ECO:0007669"/>
    <property type="project" value="UniProtKB-EC"/>
</dbReference>
<dbReference type="EC" id="5.1.3.2" evidence="5"/>
<dbReference type="InterPro" id="IPR036291">
    <property type="entry name" value="NAD(P)-bd_dom_sf"/>
</dbReference>
<keyword evidence="3" id="KW-0472">Membrane</keyword>
<feature type="compositionally biased region" description="Low complexity" evidence="2">
    <location>
        <begin position="630"/>
        <end position="648"/>
    </location>
</feature>
<dbReference type="SUPFAM" id="SSF51735">
    <property type="entry name" value="NAD(P)-binding Rossmann-fold domains"/>
    <property type="match status" value="1"/>
</dbReference>
<feature type="transmembrane region" description="Helical" evidence="3">
    <location>
        <begin position="83"/>
        <end position="106"/>
    </location>
</feature>
<evidence type="ECO:0000313" key="6">
    <source>
        <dbReference type="Proteomes" id="UP000214566"/>
    </source>
</evidence>
<evidence type="ECO:0000259" key="4">
    <source>
        <dbReference type="Pfam" id="PF02719"/>
    </source>
</evidence>
<dbReference type="PANTHER" id="PTHR43318">
    <property type="entry name" value="UDP-N-ACETYLGLUCOSAMINE 4,6-DEHYDRATASE"/>
    <property type="match status" value="1"/>
</dbReference>
<dbReference type="OrthoDB" id="9803111at2"/>
<dbReference type="InterPro" id="IPR051203">
    <property type="entry name" value="Polysaccharide_Synthase-Rel"/>
</dbReference>
<evidence type="ECO:0000256" key="1">
    <source>
        <dbReference type="ARBA" id="ARBA00007430"/>
    </source>
</evidence>
<dbReference type="EMBL" id="FLMQ01000056">
    <property type="protein sequence ID" value="SBP89006.1"/>
    <property type="molecule type" value="Genomic_DNA"/>
</dbReference>
<sequence>MKLGRRTTSRIGWQPPLSDAAVVALAWLASFVFRFSLFSNNAPANIVHIVVFSLPLAVAVWSACLLGFGAYRTPWRYTSLPDVRRLATAAGVAALALAAALLIARLPNFPRSIVFIHPLLASVALLALRLAARMRAERTSLGALRESAQPLLVLGSLDDAAPVLQTLRGSHQWRAVAIYSPVPAEAGRSLQGMDVLGPPLKLGAAAQQLGARHALVAGAAGSAARRLLLEQASDARLALLTLPRADDWLHAGPAGANAAPRNLELDDLLGREAVQLDVRGLSELLAGRCALVTGAGGSIGSELCRQLARFGVGRLVCLDVSEFAIYQLEQELKARHPELPIVYLTANVREAERLRQLFGAHQPAVVFHAAAYKHVPLMEEDNAIEAVRTNVLGTVNAARAAAACGARRFVLISTDKAVNPTNVMGASKRLAERALQAVAREHPDTRMVAVRFGNVLGSSGSVVPRFAQQIAAGGPITVTHPDIVRYFMTIPEAAQLVLQAGLMGESGEIYVLDMGEPVKIVELARLMIRLSGKTEDEIPVVFSGLRPGEKLYEELLADDETTLPTPHPKLRVARHADADTQALDLAALGRAITPADSAPGPALPRPEPGGDAVKALLATLVPEYRPQIRPAHPAAAASSFTPSPAPAANQPDRARTHP</sequence>
<dbReference type="CDD" id="cd05237">
    <property type="entry name" value="UDP_invert_4-6DH_SDR_e"/>
    <property type="match status" value="1"/>
</dbReference>
<keyword evidence="5" id="KW-0413">Isomerase</keyword>
<organism evidence="5 6">
    <name type="scientific">Thiomonas delicata</name>
    <name type="common">Thiomonas cuprina</name>
    <dbReference type="NCBI Taxonomy" id="364030"/>
    <lineage>
        <taxon>Bacteria</taxon>
        <taxon>Pseudomonadati</taxon>
        <taxon>Pseudomonadota</taxon>
        <taxon>Betaproteobacteria</taxon>
        <taxon>Burkholderiales</taxon>
        <taxon>Thiomonas</taxon>
    </lineage>
</organism>
<evidence type="ECO:0000256" key="3">
    <source>
        <dbReference type="SAM" id="Phobius"/>
    </source>
</evidence>
<dbReference type="Proteomes" id="UP000214566">
    <property type="component" value="Unassembled WGS sequence"/>
</dbReference>
<evidence type="ECO:0000256" key="2">
    <source>
        <dbReference type="SAM" id="MobiDB-lite"/>
    </source>
</evidence>